<dbReference type="AlphaFoldDB" id="A0AA90NCN4"/>
<dbReference type="InterPro" id="IPR052166">
    <property type="entry name" value="Diverse_Acyl-CoA_DH"/>
</dbReference>
<comment type="similarity">
    <text evidence="2 5">Belongs to the acyl-CoA dehydrogenase family.</text>
</comment>
<evidence type="ECO:0000259" key="8">
    <source>
        <dbReference type="Pfam" id="PF02771"/>
    </source>
</evidence>
<dbReference type="Pfam" id="PF02771">
    <property type="entry name" value="Acyl-CoA_dh_N"/>
    <property type="match status" value="1"/>
</dbReference>
<feature type="domain" description="Acetyl-CoA dehydrogenase-like C-terminal" evidence="9">
    <location>
        <begin position="479"/>
        <end position="602"/>
    </location>
</feature>
<evidence type="ECO:0000259" key="9">
    <source>
        <dbReference type="Pfam" id="PF12806"/>
    </source>
</evidence>
<dbReference type="RefSeq" id="WP_305110160.1">
    <property type="nucleotide sequence ID" value="NZ_JAUTIX010000001.1"/>
</dbReference>
<proteinExistence type="inferred from homology"/>
<comment type="caution">
    <text evidence="10">The sequence shown here is derived from an EMBL/GenBank/DDBJ whole genome shotgun (WGS) entry which is preliminary data.</text>
</comment>
<evidence type="ECO:0000256" key="1">
    <source>
        <dbReference type="ARBA" id="ARBA00001974"/>
    </source>
</evidence>
<dbReference type="GO" id="GO:0050660">
    <property type="term" value="F:flavin adenine dinucleotide binding"/>
    <property type="evidence" value="ECO:0007669"/>
    <property type="project" value="InterPro"/>
</dbReference>
<gene>
    <name evidence="10" type="ORF">Q7X28_02300</name>
</gene>
<dbReference type="InterPro" id="IPR009100">
    <property type="entry name" value="AcylCoA_DH/oxidase_NM_dom_sf"/>
</dbReference>
<evidence type="ECO:0000256" key="5">
    <source>
        <dbReference type="RuleBase" id="RU362125"/>
    </source>
</evidence>
<keyword evidence="11" id="KW-1185">Reference proteome</keyword>
<dbReference type="Proteomes" id="UP001178281">
    <property type="component" value="Unassembled WGS sequence"/>
</dbReference>
<sequence>MKQNIAAQTPLLNPRDIDFLVYEWLGAEELTKHERYAEHSRETFDAALDLAAEVSVKKLSNHYREADAHEPTVGSDGKVVTLPETTEGIKAIFDSGLLTGEIPAEEGGIGLPSVVAKATFAWLNAANLPTAVYTGLTMGNANVIRSFGTDEQKRLYVEPMMEGRFTGTMCLSEPEAGSALADITARAERREDGTYGITGTKMWITGGDHEMTENIVHLVLAKVPGSPDGVKGISLFIVPKYLVNDDGSVGERNDVTLVGLNHKMGNKGTTNCLLAFGDGTHPQPGGGATGYLVGAENRGLIQMFQMMNEARIAVGYTASSIAYTAYLQSLEYAKSRVQGRPVTAFDGPQVPIIDHPDVRRMLLAQKSFAEGGLALTLYAARLIDEANTAPDDASREAAERLLDFLTPIIKSWPSEFGLKANEYAIQIHGGYGYTRDYNVEQLYRDNRLNAIHEGAKAIHGLDLLSRKVAQHGGASFGALLGRIEATAARAAAVPELADLATQLRAASGRALEVTMTVGGAGDPALSLANATSYLDGLGHVVVAWLWLDQALATIDEDGTAKDDAFYRGKRTAAQYFFAYELPKALTEFDLLAKLDRTTLDLDTEVL</sequence>
<feature type="domain" description="Acyl-CoA oxidase/dehydrogenase middle" evidence="7">
    <location>
        <begin position="169"/>
        <end position="276"/>
    </location>
</feature>
<reference evidence="10" key="1">
    <citation type="submission" date="2023-08" db="EMBL/GenBank/DDBJ databases">
        <title>The draft genome of Tsukamurella strandjordii strain 050030.</title>
        <authorList>
            <person name="Zhao F."/>
            <person name="Feng Y."/>
            <person name="Zong Z."/>
        </authorList>
    </citation>
    <scope>NUCLEOTIDE SEQUENCE</scope>
    <source>
        <strain evidence="10">050030</strain>
    </source>
</reference>
<evidence type="ECO:0000313" key="11">
    <source>
        <dbReference type="Proteomes" id="UP001178281"/>
    </source>
</evidence>
<evidence type="ECO:0000313" key="10">
    <source>
        <dbReference type="EMBL" id="MDP0396748.1"/>
    </source>
</evidence>
<evidence type="ECO:0000259" key="6">
    <source>
        <dbReference type="Pfam" id="PF00441"/>
    </source>
</evidence>
<dbReference type="PANTHER" id="PTHR42803">
    <property type="entry name" value="ACYL-COA DEHYDROGENASE"/>
    <property type="match status" value="1"/>
</dbReference>
<dbReference type="InterPro" id="IPR037069">
    <property type="entry name" value="AcylCoA_DH/ox_N_sf"/>
</dbReference>
<dbReference type="InterPro" id="IPR025878">
    <property type="entry name" value="Acyl-CoA_dh-like_C_dom"/>
</dbReference>
<dbReference type="InterPro" id="IPR006091">
    <property type="entry name" value="Acyl-CoA_Oxase/DH_mid-dom"/>
</dbReference>
<accession>A0AA90NCN4</accession>
<organism evidence="10 11">
    <name type="scientific">Tsukamurella strandjordii</name>
    <dbReference type="NCBI Taxonomy" id="147577"/>
    <lineage>
        <taxon>Bacteria</taxon>
        <taxon>Bacillati</taxon>
        <taxon>Actinomycetota</taxon>
        <taxon>Actinomycetes</taxon>
        <taxon>Mycobacteriales</taxon>
        <taxon>Tsukamurellaceae</taxon>
        <taxon>Tsukamurella</taxon>
    </lineage>
</organism>
<evidence type="ECO:0000256" key="2">
    <source>
        <dbReference type="ARBA" id="ARBA00009347"/>
    </source>
</evidence>
<dbReference type="Pfam" id="PF02770">
    <property type="entry name" value="Acyl-CoA_dh_M"/>
    <property type="match status" value="1"/>
</dbReference>
<feature type="domain" description="Acyl-CoA dehydrogenase/oxidase N-terminal" evidence="8">
    <location>
        <begin position="86"/>
        <end position="163"/>
    </location>
</feature>
<dbReference type="Gene3D" id="2.40.110.10">
    <property type="entry name" value="Butyryl-CoA Dehydrogenase, subunit A, domain 2"/>
    <property type="match status" value="1"/>
</dbReference>
<dbReference type="SUPFAM" id="SSF47203">
    <property type="entry name" value="Acyl-CoA dehydrogenase C-terminal domain-like"/>
    <property type="match status" value="1"/>
</dbReference>
<keyword evidence="5" id="KW-0560">Oxidoreductase</keyword>
<keyword evidence="3 5" id="KW-0285">Flavoprotein</keyword>
<comment type="cofactor">
    <cofactor evidence="1 5">
        <name>FAD</name>
        <dbReference type="ChEBI" id="CHEBI:57692"/>
    </cofactor>
</comment>
<evidence type="ECO:0000256" key="3">
    <source>
        <dbReference type="ARBA" id="ARBA00022630"/>
    </source>
</evidence>
<dbReference type="InterPro" id="IPR036250">
    <property type="entry name" value="AcylCo_DH-like_C"/>
</dbReference>
<feature type="domain" description="Acyl-CoA dehydrogenase/oxidase C-terminal" evidence="6">
    <location>
        <begin position="297"/>
        <end position="462"/>
    </location>
</feature>
<dbReference type="Gene3D" id="1.20.140.10">
    <property type="entry name" value="Butyryl-CoA Dehydrogenase, subunit A, domain 3"/>
    <property type="match status" value="1"/>
</dbReference>
<evidence type="ECO:0000256" key="4">
    <source>
        <dbReference type="ARBA" id="ARBA00022827"/>
    </source>
</evidence>
<dbReference type="Gene3D" id="1.10.540.10">
    <property type="entry name" value="Acyl-CoA dehydrogenase/oxidase, N-terminal domain"/>
    <property type="match status" value="1"/>
</dbReference>
<dbReference type="InterPro" id="IPR013786">
    <property type="entry name" value="AcylCoA_DH/ox_N"/>
</dbReference>
<protein>
    <submittedName>
        <fullName evidence="10">Acyl-CoA dehydrogenase</fullName>
    </submittedName>
</protein>
<dbReference type="InterPro" id="IPR046373">
    <property type="entry name" value="Acyl-CoA_Oxase/DH_mid-dom_sf"/>
</dbReference>
<dbReference type="Pfam" id="PF00441">
    <property type="entry name" value="Acyl-CoA_dh_1"/>
    <property type="match status" value="1"/>
</dbReference>
<dbReference type="SUPFAM" id="SSF56645">
    <property type="entry name" value="Acyl-CoA dehydrogenase NM domain-like"/>
    <property type="match status" value="1"/>
</dbReference>
<keyword evidence="4 5" id="KW-0274">FAD</keyword>
<name>A0AA90NCN4_9ACTN</name>
<dbReference type="EMBL" id="JAUTIX010000001">
    <property type="protein sequence ID" value="MDP0396748.1"/>
    <property type="molecule type" value="Genomic_DNA"/>
</dbReference>
<evidence type="ECO:0000259" key="7">
    <source>
        <dbReference type="Pfam" id="PF02770"/>
    </source>
</evidence>
<dbReference type="Pfam" id="PF12806">
    <property type="entry name" value="Acyl-CoA_dh_C"/>
    <property type="match status" value="1"/>
</dbReference>
<dbReference type="InterPro" id="IPR009075">
    <property type="entry name" value="AcylCo_DH/oxidase_C"/>
</dbReference>
<dbReference type="GO" id="GO:0016627">
    <property type="term" value="F:oxidoreductase activity, acting on the CH-CH group of donors"/>
    <property type="evidence" value="ECO:0007669"/>
    <property type="project" value="InterPro"/>
</dbReference>
<dbReference type="PANTHER" id="PTHR42803:SF3">
    <property type="entry name" value="ACYL-COA DEHYDROGENASE-RELATED"/>
    <property type="match status" value="1"/>
</dbReference>